<feature type="transmembrane region" description="Helical" evidence="6">
    <location>
        <begin position="185"/>
        <end position="207"/>
    </location>
</feature>
<comment type="caution">
    <text evidence="7">The sequence shown here is derived from an EMBL/GenBank/DDBJ whole genome shotgun (WGS) entry which is preliminary data.</text>
</comment>
<feature type="transmembrane region" description="Helical" evidence="6">
    <location>
        <begin position="219"/>
        <end position="246"/>
    </location>
</feature>
<keyword evidence="3 6" id="KW-0812">Transmembrane</keyword>
<dbReference type="Pfam" id="PF02653">
    <property type="entry name" value="BPD_transp_2"/>
    <property type="match status" value="1"/>
</dbReference>
<feature type="transmembrane region" description="Helical" evidence="6">
    <location>
        <begin position="266"/>
        <end position="284"/>
    </location>
</feature>
<gene>
    <name evidence="7" type="ORF">COS25_02845</name>
</gene>
<organism evidence="7 8">
    <name type="scientific">Candidatus Nealsonbacteria bacterium CG02_land_8_20_14_3_00_37_10</name>
    <dbReference type="NCBI Taxonomy" id="1974699"/>
    <lineage>
        <taxon>Bacteria</taxon>
        <taxon>Candidatus Nealsoniibacteriota</taxon>
    </lineage>
</organism>
<dbReference type="PANTHER" id="PTHR30482">
    <property type="entry name" value="HIGH-AFFINITY BRANCHED-CHAIN AMINO ACID TRANSPORT SYSTEM PERMEASE"/>
    <property type="match status" value="1"/>
</dbReference>
<evidence type="ECO:0000256" key="4">
    <source>
        <dbReference type="ARBA" id="ARBA00022989"/>
    </source>
</evidence>
<dbReference type="PANTHER" id="PTHR30482:SF20">
    <property type="entry name" value="HIGH-AFFINITY BRANCHED-CHAIN AMINO ACID TRANSPORT SYSTEM PERMEASE PROTEIN LIVM"/>
    <property type="match status" value="1"/>
</dbReference>
<dbReference type="InterPro" id="IPR043428">
    <property type="entry name" value="LivM-like"/>
</dbReference>
<keyword evidence="2" id="KW-1003">Cell membrane</keyword>
<dbReference type="InterPro" id="IPR001851">
    <property type="entry name" value="ABC_transp_permease"/>
</dbReference>
<sequence>MIDAYFIHLLILIGIYLILAVSLQLSLGYSGLLNLGHIAFFGIGAYAYAILALSGFSSIFCLLIAGGLSAFFGYLLSIPTNKLKGDYLALMSLGFSFVIYAVLLNWTELTRGPLGLPGIPRPIIFGFDFSDNISFFVLVSIIALASYFFIWRLTKSSFGRTLEATRDDELAVRSLGKNTFKLKNISLMISAFFAGLAGSLFASYITFIDPSSFTFVNLIPILLMVIIGGIASLPGTFLATVFIILLPEIFRFIGLPSEILGPTRQIFYALTLILIIYFKPRGFFGKINLE</sequence>
<keyword evidence="4 6" id="KW-1133">Transmembrane helix</keyword>
<reference evidence="8" key="1">
    <citation type="submission" date="2017-09" db="EMBL/GenBank/DDBJ databases">
        <title>Depth-based differentiation of microbial function through sediment-hosted aquifers and enrichment of novel symbionts in the deep terrestrial subsurface.</title>
        <authorList>
            <person name="Probst A.J."/>
            <person name="Ladd B."/>
            <person name="Jarett J.K."/>
            <person name="Geller-Mcgrath D.E."/>
            <person name="Sieber C.M.K."/>
            <person name="Emerson J.B."/>
            <person name="Anantharaman K."/>
            <person name="Thomas B.C."/>
            <person name="Malmstrom R."/>
            <person name="Stieglmeier M."/>
            <person name="Klingl A."/>
            <person name="Woyke T."/>
            <person name="Ryan C.M."/>
            <person name="Banfield J.F."/>
        </authorList>
    </citation>
    <scope>NUCLEOTIDE SEQUENCE [LARGE SCALE GENOMIC DNA]</scope>
</reference>
<accession>A0A2M7D8V3</accession>
<evidence type="ECO:0000256" key="3">
    <source>
        <dbReference type="ARBA" id="ARBA00022692"/>
    </source>
</evidence>
<evidence type="ECO:0000256" key="2">
    <source>
        <dbReference type="ARBA" id="ARBA00022475"/>
    </source>
</evidence>
<dbReference type="EMBL" id="PETZ01000066">
    <property type="protein sequence ID" value="PIV44883.1"/>
    <property type="molecule type" value="Genomic_DNA"/>
</dbReference>
<feature type="transmembrane region" description="Helical" evidence="6">
    <location>
        <begin position="88"/>
        <end position="107"/>
    </location>
</feature>
<name>A0A2M7D8V3_9BACT</name>
<dbReference type="GO" id="GO:0005886">
    <property type="term" value="C:plasma membrane"/>
    <property type="evidence" value="ECO:0007669"/>
    <property type="project" value="UniProtKB-SubCell"/>
</dbReference>
<feature type="transmembrane region" description="Helical" evidence="6">
    <location>
        <begin position="133"/>
        <end position="151"/>
    </location>
</feature>
<evidence type="ECO:0000256" key="6">
    <source>
        <dbReference type="SAM" id="Phobius"/>
    </source>
</evidence>
<evidence type="ECO:0000313" key="8">
    <source>
        <dbReference type="Proteomes" id="UP000230864"/>
    </source>
</evidence>
<comment type="subcellular location">
    <subcellularLocation>
        <location evidence="1">Cell membrane</location>
        <topology evidence="1">Multi-pass membrane protein</topology>
    </subcellularLocation>
</comment>
<dbReference type="GO" id="GO:0015658">
    <property type="term" value="F:branched-chain amino acid transmembrane transporter activity"/>
    <property type="evidence" value="ECO:0007669"/>
    <property type="project" value="InterPro"/>
</dbReference>
<dbReference type="Proteomes" id="UP000230864">
    <property type="component" value="Unassembled WGS sequence"/>
</dbReference>
<feature type="transmembrane region" description="Helical" evidence="6">
    <location>
        <begin position="57"/>
        <end position="76"/>
    </location>
</feature>
<dbReference type="AlphaFoldDB" id="A0A2M7D8V3"/>
<feature type="transmembrane region" description="Helical" evidence="6">
    <location>
        <begin position="32"/>
        <end position="51"/>
    </location>
</feature>
<evidence type="ECO:0000256" key="1">
    <source>
        <dbReference type="ARBA" id="ARBA00004651"/>
    </source>
</evidence>
<proteinExistence type="predicted"/>
<dbReference type="CDD" id="cd06581">
    <property type="entry name" value="TM_PBP1_LivM_like"/>
    <property type="match status" value="1"/>
</dbReference>
<keyword evidence="5 6" id="KW-0472">Membrane</keyword>
<protein>
    <submittedName>
        <fullName evidence="7">Branched-chain amino acid ABC transporter permease</fullName>
    </submittedName>
</protein>
<evidence type="ECO:0000313" key="7">
    <source>
        <dbReference type="EMBL" id="PIV44883.1"/>
    </source>
</evidence>
<feature type="transmembrane region" description="Helical" evidence="6">
    <location>
        <begin position="6"/>
        <end position="25"/>
    </location>
</feature>
<evidence type="ECO:0000256" key="5">
    <source>
        <dbReference type="ARBA" id="ARBA00023136"/>
    </source>
</evidence>